<dbReference type="STRING" id="1313296.SAMN05661091_5312"/>
<reference evidence="2 3" key="1">
    <citation type="submission" date="2017-04" db="EMBL/GenBank/DDBJ databases">
        <authorList>
            <person name="Afonso C.L."/>
            <person name="Miller P.J."/>
            <person name="Scott M.A."/>
            <person name="Spackman E."/>
            <person name="Goraichik I."/>
            <person name="Dimitrov K.M."/>
            <person name="Suarez D.L."/>
            <person name="Swayne D.E."/>
        </authorList>
    </citation>
    <scope>NUCLEOTIDE SEQUENCE [LARGE SCALE GENOMIC DNA]</scope>
    <source>
        <strain evidence="2 3">N3/975</strain>
    </source>
</reference>
<sequence>MQIVNHAMKIVSKDIKCDKFLWLWTTFFMLYMAISFSFLINRQFEDHEFFNPFADFLMMMVSPMMGFFFSRRSFKYLSEDSYTQMLFYYRSIPVPTEAVILSRAFMGLSAFVLNGIVFFGVTYAIASDLRSYMDLAAYASFGISWIGIGILIHGLYIYFEFMSSGKAYFWFTILLMFIFGVIMLGLIFVSGFRISLFGYFVVASYKWKLLSPVMWGSLALGLTGYILMCRLTYKRMRLRDLS</sequence>
<evidence type="ECO:0008006" key="4">
    <source>
        <dbReference type="Google" id="ProtNLM"/>
    </source>
</evidence>
<feature type="transmembrane region" description="Helical" evidence="1">
    <location>
        <begin position="213"/>
        <end position="233"/>
    </location>
</feature>
<accession>A0A1X7HRE7</accession>
<keyword evidence="1" id="KW-1133">Transmembrane helix</keyword>
<feature type="transmembrane region" description="Helical" evidence="1">
    <location>
        <begin position="105"/>
        <end position="126"/>
    </location>
</feature>
<gene>
    <name evidence="2" type="ORF">SAMN05661091_5312</name>
</gene>
<evidence type="ECO:0000313" key="2">
    <source>
        <dbReference type="EMBL" id="SMF90984.1"/>
    </source>
</evidence>
<feature type="transmembrane region" description="Helical" evidence="1">
    <location>
        <begin position="21"/>
        <end position="40"/>
    </location>
</feature>
<name>A0A1X7HRE7_9BACL</name>
<evidence type="ECO:0000256" key="1">
    <source>
        <dbReference type="SAM" id="Phobius"/>
    </source>
</evidence>
<proteinExistence type="predicted"/>
<keyword evidence="1" id="KW-0812">Transmembrane</keyword>
<feature type="transmembrane region" description="Helical" evidence="1">
    <location>
        <begin position="52"/>
        <end position="69"/>
    </location>
</feature>
<feature type="transmembrane region" description="Helical" evidence="1">
    <location>
        <begin position="168"/>
        <end position="201"/>
    </location>
</feature>
<evidence type="ECO:0000313" key="3">
    <source>
        <dbReference type="Proteomes" id="UP000192940"/>
    </source>
</evidence>
<dbReference type="AlphaFoldDB" id="A0A1X7HRE7"/>
<organism evidence="2 3">
    <name type="scientific">Paenibacillus uliginis N3/975</name>
    <dbReference type="NCBI Taxonomy" id="1313296"/>
    <lineage>
        <taxon>Bacteria</taxon>
        <taxon>Bacillati</taxon>
        <taxon>Bacillota</taxon>
        <taxon>Bacilli</taxon>
        <taxon>Bacillales</taxon>
        <taxon>Paenibacillaceae</taxon>
        <taxon>Paenibacillus</taxon>
    </lineage>
</organism>
<keyword evidence="1" id="KW-0472">Membrane</keyword>
<protein>
    <recommendedName>
        <fullName evidence="4">ABC-2 type transport system permease protein</fullName>
    </recommendedName>
</protein>
<keyword evidence="3" id="KW-1185">Reference proteome</keyword>
<dbReference type="EMBL" id="LT840184">
    <property type="protein sequence ID" value="SMF90984.1"/>
    <property type="molecule type" value="Genomic_DNA"/>
</dbReference>
<dbReference type="Proteomes" id="UP000192940">
    <property type="component" value="Chromosome I"/>
</dbReference>
<feature type="transmembrane region" description="Helical" evidence="1">
    <location>
        <begin position="138"/>
        <end position="159"/>
    </location>
</feature>
<dbReference type="RefSeq" id="WP_244562851.1">
    <property type="nucleotide sequence ID" value="NZ_LT840184.1"/>
</dbReference>